<protein>
    <submittedName>
        <fullName evidence="2">Uncharacterized protein LOC105433211</fullName>
    </submittedName>
</protein>
<evidence type="ECO:0000313" key="1">
    <source>
        <dbReference type="Proteomes" id="UP000504615"/>
    </source>
</evidence>
<accession>A0A6I9WS01</accession>
<sequence>MCHQKTNWSENLPIVLMGLRAAYKDDIGATPAEMMYGQNIRLPGEFLNPSLQKNVDQPEFITRLREQFNSLRPVPTSNHAKANIFVHPNLANCSHTFVRNDTVRRSLQPPYEGPYPIVSRAKKYFIVNIKGQHKNISVDRLKLAYSLVKNTDTKDYTTRSGRKVRFILPDLAQNRSQ</sequence>
<dbReference type="GO" id="GO:0003676">
    <property type="term" value="F:nucleic acid binding"/>
    <property type="evidence" value="ECO:0007669"/>
    <property type="project" value="InterPro"/>
</dbReference>
<dbReference type="GeneID" id="105433211"/>
<dbReference type="OrthoDB" id="422540at2759"/>
<dbReference type="Proteomes" id="UP000504615">
    <property type="component" value="Unplaced"/>
</dbReference>
<evidence type="ECO:0000313" key="2">
    <source>
        <dbReference type="RefSeq" id="XP_011646686.1"/>
    </source>
</evidence>
<gene>
    <name evidence="2" type="primary">LOC105433211</name>
</gene>
<dbReference type="RefSeq" id="XP_011646686.1">
    <property type="nucleotide sequence ID" value="XM_011648384.1"/>
</dbReference>
<organism evidence="1 2">
    <name type="scientific">Pogonomyrmex barbatus</name>
    <name type="common">red harvester ant</name>
    <dbReference type="NCBI Taxonomy" id="144034"/>
    <lineage>
        <taxon>Eukaryota</taxon>
        <taxon>Metazoa</taxon>
        <taxon>Ecdysozoa</taxon>
        <taxon>Arthropoda</taxon>
        <taxon>Hexapoda</taxon>
        <taxon>Insecta</taxon>
        <taxon>Pterygota</taxon>
        <taxon>Neoptera</taxon>
        <taxon>Endopterygota</taxon>
        <taxon>Hymenoptera</taxon>
        <taxon>Apocrita</taxon>
        <taxon>Aculeata</taxon>
        <taxon>Formicoidea</taxon>
        <taxon>Formicidae</taxon>
        <taxon>Myrmicinae</taxon>
        <taxon>Pogonomyrmex</taxon>
    </lineage>
</organism>
<dbReference type="PANTHER" id="PTHR38681">
    <property type="entry name" value="RETROVIRUS-RELATED POL POLYPROTEIN FROM TRANSPOSON 412-LIKE PROTEIN-RELATED"/>
    <property type="match status" value="1"/>
</dbReference>
<proteinExistence type="predicted"/>
<dbReference type="InterPro" id="IPR036397">
    <property type="entry name" value="RNaseH_sf"/>
</dbReference>
<dbReference type="PANTHER" id="PTHR38681:SF1">
    <property type="entry name" value="RETROVIRUS-RELATED POL POLYPROTEIN FROM TRANSPOSON 412-LIKE PROTEIN"/>
    <property type="match status" value="1"/>
</dbReference>
<dbReference type="KEGG" id="pbar:105433211"/>
<dbReference type="AlphaFoldDB" id="A0A6I9WS01"/>
<keyword evidence="1" id="KW-1185">Reference proteome</keyword>
<name>A0A6I9WS01_9HYME</name>
<reference evidence="2" key="1">
    <citation type="submission" date="2025-08" db="UniProtKB">
        <authorList>
            <consortium name="RefSeq"/>
        </authorList>
    </citation>
    <scope>IDENTIFICATION</scope>
</reference>
<dbReference type="Gene3D" id="3.30.420.10">
    <property type="entry name" value="Ribonuclease H-like superfamily/Ribonuclease H"/>
    <property type="match status" value="1"/>
</dbReference>